<evidence type="ECO:0000259" key="12">
    <source>
        <dbReference type="Pfam" id="PF23259"/>
    </source>
</evidence>
<feature type="transmembrane region" description="Helical" evidence="10">
    <location>
        <begin position="360"/>
        <end position="380"/>
    </location>
</feature>
<feature type="transmembrane region" description="Helical" evidence="10">
    <location>
        <begin position="392"/>
        <end position="413"/>
    </location>
</feature>
<dbReference type="InterPro" id="IPR038770">
    <property type="entry name" value="Na+/solute_symporter_sf"/>
</dbReference>
<keyword evidence="6 10" id="KW-1133">Transmembrane helix</keyword>
<feature type="transmembrane region" description="Helical" evidence="10">
    <location>
        <begin position="142"/>
        <end position="163"/>
    </location>
</feature>
<dbReference type="GO" id="GO:0012505">
    <property type="term" value="C:endomembrane system"/>
    <property type="evidence" value="ECO:0007669"/>
    <property type="project" value="TreeGrafter"/>
</dbReference>
<evidence type="ECO:0000256" key="3">
    <source>
        <dbReference type="ARBA" id="ARBA00022538"/>
    </source>
</evidence>
<feature type="transmembrane region" description="Helical" evidence="10">
    <location>
        <begin position="328"/>
        <end position="348"/>
    </location>
</feature>
<name>A0AAD7VL73_QUISA</name>
<evidence type="ECO:0000256" key="6">
    <source>
        <dbReference type="ARBA" id="ARBA00022989"/>
    </source>
</evidence>
<accession>A0AAD7VL73</accession>
<keyword evidence="5" id="KW-0630">Potassium</keyword>
<dbReference type="KEGG" id="qsa:O6P43_002928"/>
<dbReference type="Proteomes" id="UP001163823">
    <property type="component" value="Chromosome 2"/>
</dbReference>
<gene>
    <name evidence="13" type="ORF">O6P43_002928</name>
</gene>
<evidence type="ECO:0000256" key="10">
    <source>
        <dbReference type="SAM" id="Phobius"/>
    </source>
</evidence>
<keyword evidence="8 10" id="KW-0472">Membrane</keyword>
<evidence type="ECO:0000313" key="13">
    <source>
        <dbReference type="EMBL" id="KAJ7979539.1"/>
    </source>
</evidence>
<evidence type="ECO:0000313" key="14">
    <source>
        <dbReference type="Proteomes" id="UP001163823"/>
    </source>
</evidence>
<feature type="transmembrane region" description="Helical" evidence="10">
    <location>
        <begin position="75"/>
        <end position="91"/>
    </location>
</feature>
<dbReference type="Pfam" id="PF23259">
    <property type="entry name" value="CHX17_C"/>
    <property type="match status" value="1"/>
</dbReference>
<dbReference type="GO" id="GO:0006813">
    <property type="term" value="P:potassium ion transport"/>
    <property type="evidence" value="ECO:0007669"/>
    <property type="project" value="UniProtKB-KW"/>
</dbReference>
<evidence type="ECO:0000256" key="2">
    <source>
        <dbReference type="ARBA" id="ARBA00022448"/>
    </source>
</evidence>
<feature type="transmembrane region" description="Helical" evidence="10">
    <location>
        <begin position="175"/>
        <end position="196"/>
    </location>
</feature>
<dbReference type="Pfam" id="PF00999">
    <property type="entry name" value="Na_H_Exchanger"/>
    <property type="match status" value="1"/>
</dbReference>
<sequence>MDASAQPPPGFLNETQNYLTICMALPPNINSQGFRNGVKAALEKYALPSQLLLLALVSFTYLLCCLLVKFGVSRFTTNLLAGFILGPIGFGRCELFKKLILTIFTQQSTDVLTTFAYMMFLFLNGVKMDVGLVRRTGRKATCVGVLASLFPIMLAGVMTIFLSNKWDLGFDKKMALLQLAVTHSFTAFPVIVLLLNDLKIINSELGRLAVSAATVSELFSISLAGLSLLFRVPILHKSIFSAMRDGALILVFVLVAVFIFLPAMHWVVRQTPERSPVKDDYIYAMFIGALVSGLVTHKLDQTLLLGPFIFGLAVPSGSPLASGLQKVFDYYISEVLMVVFVVVCAAKSDPNRIEYKNPEIQAAIIILAVTIMGKFVGALIPSLYSRLPLKDSVALALIMCCKGVVETASYTFALDFTVINGHLHSLTMIVILFTSSVVPLLVQLLYDPLRKYAGYKQRNMESIKTGEDFRVLMCIQRPSNTSCVVNFLNAVCPTSDYPLDVYVLQLIEMIGRATPTLISHEFQTKTLENCPSYAEPIIHAFAEFQREYLGAAMSHIYTAISPFGVMDEDICTLALDKLTHLLILPFHVQWQINNDAEVEYESLPMRTLNNIVVDRAPCSVGIFVCRGLLRSSDPFRDSHVSYSVALVFLGGDNDREALAFTERLMNVPTISVTIIHFIHSDNISIPGCNGMLDSEVLKAIKQRGRAEGAVSYVEKRVKDGGETTLILRSLANKYDLFVVGRHTEESPVTESLQRWMEYKELGIIGDLLASEDFNSKCSVLTLQKQIRR</sequence>
<keyword evidence="4 10" id="KW-0812">Transmembrane</keyword>
<dbReference type="InterPro" id="IPR006153">
    <property type="entry name" value="Cation/H_exchanger_TM"/>
</dbReference>
<comment type="subcellular location">
    <subcellularLocation>
        <location evidence="1">Membrane</location>
        <topology evidence="1">Multi-pass membrane protein</topology>
    </subcellularLocation>
</comment>
<keyword evidence="7" id="KW-0406">Ion transport</keyword>
<dbReference type="AlphaFoldDB" id="A0AAD7VL73"/>
<protein>
    <submittedName>
        <fullName evidence="13">Cation/H(+) antiporter like</fullName>
    </submittedName>
</protein>
<dbReference type="GO" id="GO:1902600">
    <property type="term" value="P:proton transmembrane transport"/>
    <property type="evidence" value="ECO:0007669"/>
    <property type="project" value="InterPro"/>
</dbReference>
<reference evidence="13" key="1">
    <citation type="journal article" date="2023" name="Science">
        <title>Elucidation of the pathway for biosynthesis of saponin adjuvants from the soapbark tree.</title>
        <authorList>
            <person name="Reed J."/>
            <person name="Orme A."/>
            <person name="El-Demerdash A."/>
            <person name="Owen C."/>
            <person name="Martin L.B.B."/>
            <person name="Misra R.C."/>
            <person name="Kikuchi S."/>
            <person name="Rejzek M."/>
            <person name="Martin A.C."/>
            <person name="Harkess A."/>
            <person name="Leebens-Mack J."/>
            <person name="Louveau T."/>
            <person name="Stephenson M.J."/>
            <person name="Osbourn A."/>
        </authorList>
    </citation>
    <scope>NUCLEOTIDE SEQUENCE</scope>
    <source>
        <strain evidence="13">S10</strain>
    </source>
</reference>
<comment type="caution">
    <text evidence="13">The sequence shown here is derived from an EMBL/GenBank/DDBJ whole genome shotgun (WGS) entry which is preliminary data.</text>
</comment>
<feature type="transmembrane region" description="Helical" evidence="10">
    <location>
        <begin position="246"/>
        <end position="268"/>
    </location>
</feature>
<keyword evidence="2" id="KW-0813">Transport</keyword>
<feature type="transmembrane region" description="Helical" evidence="10">
    <location>
        <begin position="280"/>
        <end position="297"/>
    </location>
</feature>
<dbReference type="GO" id="GO:0006885">
    <property type="term" value="P:regulation of pH"/>
    <property type="evidence" value="ECO:0007669"/>
    <property type="project" value="TreeGrafter"/>
</dbReference>
<dbReference type="Gene3D" id="1.20.1530.20">
    <property type="match status" value="1"/>
</dbReference>
<comment type="similarity">
    <text evidence="9">Belongs to the monovalent cation:proton antiporter 2 (CPA2) transporter (TC 2.A.37) family. CHX (TC 2.A.37.4) subfamily.</text>
</comment>
<keyword evidence="3" id="KW-0633">Potassium transport</keyword>
<organism evidence="13 14">
    <name type="scientific">Quillaja saponaria</name>
    <name type="common">Soap bark tree</name>
    <dbReference type="NCBI Taxonomy" id="32244"/>
    <lineage>
        <taxon>Eukaryota</taxon>
        <taxon>Viridiplantae</taxon>
        <taxon>Streptophyta</taxon>
        <taxon>Embryophyta</taxon>
        <taxon>Tracheophyta</taxon>
        <taxon>Spermatophyta</taxon>
        <taxon>Magnoliopsida</taxon>
        <taxon>eudicotyledons</taxon>
        <taxon>Gunneridae</taxon>
        <taxon>Pentapetalae</taxon>
        <taxon>rosids</taxon>
        <taxon>fabids</taxon>
        <taxon>Fabales</taxon>
        <taxon>Quillajaceae</taxon>
        <taxon>Quillaja</taxon>
    </lineage>
</organism>
<dbReference type="InterPro" id="IPR050794">
    <property type="entry name" value="CPA2_transporter"/>
</dbReference>
<evidence type="ECO:0000259" key="11">
    <source>
        <dbReference type="Pfam" id="PF00999"/>
    </source>
</evidence>
<dbReference type="PANTHER" id="PTHR32468:SF165">
    <property type="entry name" value="CATION_H(+) ANTIPORTER 3-LIKE"/>
    <property type="match status" value="1"/>
</dbReference>
<evidence type="ECO:0000256" key="7">
    <source>
        <dbReference type="ARBA" id="ARBA00023065"/>
    </source>
</evidence>
<feature type="domain" description="Cation/H+ exchanger transmembrane" evidence="11">
    <location>
        <begin position="61"/>
        <end position="442"/>
    </location>
</feature>
<evidence type="ECO:0000256" key="5">
    <source>
        <dbReference type="ARBA" id="ARBA00022958"/>
    </source>
</evidence>
<dbReference type="GO" id="GO:0015297">
    <property type="term" value="F:antiporter activity"/>
    <property type="evidence" value="ECO:0007669"/>
    <property type="project" value="InterPro"/>
</dbReference>
<evidence type="ECO:0000256" key="4">
    <source>
        <dbReference type="ARBA" id="ARBA00022692"/>
    </source>
</evidence>
<evidence type="ECO:0000256" key="1">
    <source>
        <dbReference type="ARBA" id="ARBA00004141"/>
    </source>
</evidence>
<feature type="transmembrane region" description="Helical" evidence="10">
    <location>
        <begin position="425"/>
        <end position="446"/>
    </location>
</feature>
<dbReference type="PANTHER" id="PTHR32468">
    <property type="entry name" value="CATION/H + ANTIPORTER"/>
    <property type="match status" value="1"/>
</dbReference>
<proteinExistence type="inferred from homology"/>
<dbReference type="InterPro" id="IPR057290">
    <property type="entry name" value="CHX17_C"/>
</dbReference>
<feature type="transmembrane region" description="Helical" evidence="10">
    <location>
        <begin position="303"/>
        <end position="321"/>
    </location>
</feature>
<feature type="transmembrane region" description="Helical" evidence="10">
    <location>
        <begin position="51"/>
        <end position="68"/>
    </location>
</feature>
<feature type="domain" description="Cation/H(+) antiporter C-terminal" evidence="12">
    <location>
        <begin position="641"/>
        <end position="784"/>
    </location>
</feature>
<dbReference type="GO" id="GO:0016020">
    <property type="term" value="C:membrane"/>
    <property type="evidence" value="ECO:0007669"/>
    <property type="project" value="UniProtKB-SubCell"/>
</dbReference>
<feature type="transmembrane region" description="Helical" evidence="10">
    <location>
        <begin position="111"/>
        <end position="130"/>
    </location>
</feature>
<evidence type="ECO:0000256" key="8">
    <source>
        <dbReference type="ARBA" id="ARBA00023136"/>
    </source>
</evidence>
<evidence type="ECO:0000256" key="9">
    <source>
        <dbReference type="ARBA" id="ARBA00038341"/>
    </source>
</evidence>
<keyword evidence="14" id="KW-1185">Reference proteome</keyword>
<dbReference type="EMBL" id="JARAOO010000002">
    <property type="protein sequence ID" value="KAJ7979539.1"/>
    <property type="molecule type" value="Genomic_DNA"/>
</dbReference>
<feature type="transmembrane region" description="Helical" evidence="10">
    <location>
        <begin position="208"/>
        <end position="234"/>
    </location>
</feature>